<reference evidence="6" key="1">
    <citation type="journal article" date="2019" name="Int. J. Syst. Evol. Microbiol.">
        <title>The Global Catalogue of Microorganisms (GCM) 10K type strain sequencing project: providing services to taxonomists for standard genome sequencing and annotation.</title>
        <authorList>
            <consortium name="The Broad Institute Genomics Platform"/>
            <consortium name="The Broad Institute Genome Sequencing Center for Infectious Disease"/>
            <person name="Wu L."/>
            <person name="Ma J."/>
        </authorList>
    </citation>
    <scope>NUCLEOTIDE SEQUENCE [LARGE SCALE GENOMIC DNA]</scope>
    <source>
        <strain evidence="6">JCM 31486</strain>
    </source>
</reference>
<dbReference type="EMBL" id="JBHTIS010003480">
    <property type="protein sequence ID" value="MFD1051299.1"/>
    <property type="molecule type" value="Genomic_DNA"/>
</dbReference>
<dbReference type="InterPro" id="IPR051677">
    <property type="entry name" value="AfsR-DnrI-RedD_regulator"/>
</dbReference>
<feature type="non-terminal residue" evidence="5">
    <location>
        <position position="1"/>
    </location>
</feature>
<dbReference type="Gene3D" id="1.25.40.10">
    <property type="entry name" value="Tetratricopeptide repeat domain"/>
    <property type="match status" value="1"/>
</dbReference>
<dbReference type="SMART" id="SM01043">
    <property type="entry name" value="BTAD"/>
    <property type="match status" value="1"/>
</dbReference>
<feature type="compositionally biased region" description="Low complexity" evidence="3">
    <location>
        <begin position="186"/>
        <end position="220"/>
    </location>
</feature>
<feature type="domain" description="Bacterial transcriptional activator" evidence="4">
    <location>
        <begin position="42"/>
        <end position="182"/>
    </location>
</feature>
<keyword evidence="1" id="KW-0805">Transcription regulation</keyword>
<evidence type="ECO:0000256" key="1">
    <source>
        <dbReference type="ARBA" id="ARBA00023015"/>
    </source>
</evidence>
<name>A0ABW3MNZ4_9PSEU</name>
<dbReference type="SUPFAM" id="SSF48452">
    <property type="entry name" value="TPR-like"/>
    <property type="match status" value="1"/>
</dbReference>
<evidence type="ECO:0000256" key="3">
    <source>
        <dbReference type="SAM" id="MobiDB-lite"/>
    </source>
</evidence>
<dbReference type="InterPro" id="IPR005158">
    <property type="entry name" value="BTAD"/>
</dbReference>
<evidence type="ECO:0000313" key="5">
    <source>
        <dbReference type="EMBL" id="MFD1051299.1"/>
    </source>
</evidence>
<feature type="non-terminal residue" evidence="5">
    <location>
        <position position="220"/>
    </location>
</feature>
<dbReference type="Proteomes" id="UP001597045">
    <property type="component" value="Unassembled WGS sequence"/>
</dbReference>
<dbReference type="Pfam" id="PF03704">
    <property type="entry name" value="BTAD"/>
    <property type="match status" value="1"/>
</dbReference>
<dbReference type="InterPro" id="IPR011990">
    <property type="entry name" value="TPR-like_helical_dom_sf"/>
</dbReference>
<proteinExistence type="predicted"/>
<keyword evidence="6" id="KW-1185">Reference proteome</keyword>
<feature type="region of interest" description="Disordered" evidence="3">
    <location>
        <begin position="184"/>
        <end position="220"/>
    </location>
</feature>
<dbReference type="PANTHER" id="PTHR35807:SF1">
    <property type="entry name" value="TRANSCRIPTIONAL REGULATOR REDD"/>
    <property type="match status" value="1"/>
</dbReference>
<evidence type="ECO:0000256" key="2">
    <source>
        <dbReference type="ARBA" id="ARBA00023163"/>
    </source>
</evidence>
<accession>A0ABW3MNZ4</accession>
<organism evidence="5 6">
    <name type="scientific">Kibdelosporangium lantanae</name>
    <dbReference type="NCBI Taxonomy" id="1497396"/>
    <lineage>
        <taxon>Bacteria</taxon>
        <taxon>Bacillati</taxon>
        <taxon>Actinomycetota</taxon>
        <taxon>Actinomycetes</taxon>
        <taxon>Pseudonocardiales</taxon>
        <taxon>Pseudonocardiaceae</taxon>
        <taxon>Kibdelosporangium</taxon>
    </lineage>
</organism>
<gene>
    <name evidence="5" type="ORF">ACFQ1S_40045</name>
</gene>
<comment type="caution">
    <text evidence="5">The sequence shown here is derived from an EMBL/GenBank/DDBJ whole genome shotgun (WGS) entry which is preliminary data.</text>
</comment>
<keyword evidence="2" id="KW-0804">Transcription</keyword>
<dbReference type="CDD" id="cd15831">
    <property type="entry name" value="BTAD"/>
    <property type="match status" value="1"/>
</dbReference>
<protein>
    <submittedName>
        <fullName evidence="5">BTAD domain-containing putative transcriptional regulator</fullName>
    </submittedName>
</protein>
<evidence type="ECO:0000259" key="4">
    <source>
        <dbReference type="SMART" id="SM01043"/>
    </source>
</evidence>
<dbReference type="PANTHER" id="PTHR35807">
    <property type="entry name" value="TRANSCRIPTIONAL REGULATOR REDD-RELATED"/>
    <property type="match status" value="1"/>
</dbReference>
<sequence>DRPPRSVRGTLHSYLSRLRNTLGGGIALQSGGYRLTVDETAVDMHRFRRLVHDARMADDEPALTLFDEAMALWRGEPFTGLDTPWLASVRATLERERSAAQQDYVDVALRCGRHAALLPTLVAYTSDQPLDERAAGQLMLALYRSGRQADALNHYQETRQRLATELGTDPSPPLQQLHHQILTTDPTLTNPTSPFTPSTPAPSATPTATGTSATPTRTSA</sequence>
<evidence type="ECO:0000313" key="6">
    <source>
        <dbReference type="Proteomes" id="UP001597045"/>
    </source>
</evidence>